<protein>
    <submittedName>
        <fullName evidence="9">Mitochondrial carrier</fullName>
    </submittedName>
</protein>
<feature type="transmembrane region" description="Helical" evidence="8">
    <location>
        <begin position="231"/>
        <end position="256"/>
    </location>
</feature>
<dbReference type="Gene3D" id="1.50.40.10">
    <property type="entry name" value="Mitochondrial carrier domain"/>
    <property type="match status" value="1"/>
</dbReference>
<feature type="transmembrane region" description="Helical" evidence="8">
    <location>
        <begin position="95"/>
        <end position="116"/>
    </location>
</feature>
<dbReference type="PROSITE" id="PS50920">
    <property type="entry name" value="SOLCAR"/>
    <property type="match status" value="1"/>
</dbReference>
<evidence type="ECO:0000256" key="6">
    <source>
        <dbReference type="RuleBase" id="RU000488"/>
    </source>
</evidence>
<keyword evidence="6" id="KW-0813">Transport</keyword>
<keyword evidence="10" id="KW-1185">Reference proteome</keyword>
<dbReference type="PANTHER" id="PTHR47567:SF1">
    <property type="entry name" value="NAD-DEPENDENT EPIMERASE_DEHYDRATASE DOMAIN-CONTAINING PROTEIN"/>
    <property type="match status" value="1"/>
</dbReference>
<evidence type="ECO:0000256" key="8">
    <source>
        <dbReference type="SAM" id="Phobius"/>
    </source>
</evidence>
<name>A0A4S8M8Y4_DENBC</name>
<proteinExistence type="inferred from homology"/>
<feature type="region of interest" description="Disordered" evidence="7">
    <location>
        <begin position="1"/>
        <end position="25"/>
    </location>
</feature>
<evidence type="ECO:0000256" key="7">
    <source>
        <dbReference type="SAM" id="MobiDB-lite"/>
    </source>
</evidence>
<dbReference type="Pfam" id="PF00153">
    <property type="entry name" value="Mito_carr"/>
    <property type="match status" value="2"/>
</dbReference>
<keyword evidence="4 5" id="KW-0472">Membrane</keyword>
<evidence type="ECO:0000256" key="3">
    <source>
        <dbReference type="ARBA" id="ARBA00022989"/>
    </source>
</evidence>
<evidence type="ECO:0000313" key="9">
    <source>
        <dbReference type="EMBL" id="THU98571.1"/>
    </source>
</evidence>
<evidence type="ECO:0000256" key="4">
    <source>
        <dbReference type="ARBA" id="ARBA00023136"/>
    </source>
</evidence>
<dbReference type="InterPro" id="IPR023395">
    <property type="entry name" value="MCP_dom_sf"/>
</dbReference>
<dbReference type="GO" id="GO:0016020">
    <property type="term" value="C:membrane"/>
    <property type="evidence" value="ECO:0007669"/>
    <property type="project" value="UniProtKB-SubCell"/>
</dbReference>
<comment type="subcellular location">
    <subcellularLocation>
        <location evidence="1">Membrane</location>
        <topology evidence="1">Multi-pass membrane protein</topology>
    </subcellularLocation>
</comment>
<accession>A0A4S8M8Y4</accession>
<reference evidence="9 10" key="1">
    <citation type="journal article" date="2019" name="Nat. Ecol. Evol.">
        <title>Megaphylogeny resolves global patterns of mushroom evolution.</title>
        <authorList>
            <person name="Varga T."/>
            <person name="Krizsan K."/>
            <person name="Foldi C."/>
            <person name="Dima B."/>
            <person name="Sanchez-Garcia M."/>
            <person name="Sanchez-Ramirez S."/>
            <person name="Szollosi G.J."/>
            <person name="Szarkandi J.G."/>
            <person name="Papp V."/>
            <person name="Albert L."/>
            <person name="Andreopoulos W."/>
            <person name="Angelini C."/>
            <person name="Antonin V."/>
            <person name="Barry K.W."/>
            <person name="Bougher N.L."/>
            <person name="Buchanan P."/>
            <person name="Buyck B."/>
            <person name="Bense V."/>
            <person name="Catcheside P."/>
            <person name="Chovatia M."/>
            <person name="Cooper J."/>
            <person name="Damon W."/>
            <person name="Desjardin D."/>
            <person name="Finy P."/>
            <person name="Geml J."/>
            <person name="Haridas S."/>
            <person name="Hughes K."/>
            <person name="Justo A."/>
            <person name="Karasinski D."/>
            <person name="Kautmanova I."/>
            <person name="Kiss B."/>
            <person name="Kocsube S."/>
            <person name="Kotiranta H."/>
            <person name="LaButti K.M."/>
            <person name="Lechner B.E."/>
            <person name="Liimatainen K."/>
            <person name="Lipzen A."/>
            <person name="Lukacs Z."/>
            <person name="Mihaltcheva S."/>
            <person name="Morgado L.N."/>
            <person name="Niskanen T."/>
            <person name="Noordeloos M.E."/>
            <person name="Ohm R.A."/>
            <person name="Ortiz-Santana B."/>
            <person name="Ovrebo C."/>
            <person name="Racz N."/>
            <person name="Riley R."/>
            <person name="Savchenko A."/>
            <person name="Shiryaev A."/>
            <person name="Soop K."/>
            <person name="Spirin V."/>
            <person name="Szebenyi C."/>
            <person name="Tomsovsky M."/>
            <person name="Tulloss R.E."/>
            <person name="Uehling J."/>
            <person name="Grigoriev I.V."/>
            <person name="Vagvolgyi C."/>
            <person name="Papp T."/>
            <person name="Martin F.M."/>
            <person name="Miettinen O."/>
            <person name="Hibbett D.S."/>
            <person name="Nagy L.G."/>
        </authorList>
    </citation>
    <scope>NUCLEOTIDE SEQUENCE [LARGE SCALE GENOMIC DNA]</scope>
    <source>
        <strain evidence="9 10">CBS 962.96</strain>
    </source>
</reference>
<dbReference type="Proteomes" id="UP000297245">
    <property type="component" value="Unassembled WGS sequence"/>
</dbReference>
<feature type="transmembrane region" description="Helical" evidence="8">
    <location>
        <begin position="56"/>
        <end position="75"/>
    </location>
</feature>
<feature type="repeat" description="Solcar" evidence="5">
    <location>
        <begin position="184"/>
        <end position="265"/>
    </location>
</feature>
<evidence type="ECO:0000313" key="10">
    <source>
        <dbReference type="Proteomes" id="UP000297245"/>
    </source>
</evidence>
<keyword evidence="3 8" id="KW-1133">Transmembrane helix</keyword>
<evidence type="ECO:0000256" key="1">
    <source>
        <dbReference type="ARBA" id="ARBA00004141"/>
    </source>
</evidence>
<keyword evidence="2 5" id="KW-0812">Transmembrane</keyword>
<organism evidence="9 10">
    <name type="scientific">Dendrothele bispora (strain CBS 962.96)</name>
    <dbReference type="NCBI Taxonomy" id="1314807"/>
    <lineage>
        <taxon>Eukaryota</taxon>
        <taxon>Fungi</taxon>
        <taxon>Dikarya</taxon>
        <taxon>Basidiomycota</taxon>
        <taxon>Agaricomycotina</taxon>
        <taxon>Agaricomycetes</taxon>
        <taxon>Agaricomycetidae</taxon>
        <taxon>Agaricales</taxon>
        <taxon>Agaricales incertae sedis</taxon>
        <taxon>Dendrothele</taxon>
    </lineage>
</organism>
<sequence length="364" mass="39799">MASDPPKVIVQSPSSGSEREPLLANDADRTYNGQVPVAEAESDAESQQEAAPKKRISWLTVFFWVVGIIAVVFFIKGFIEAGDVDFDLKKALKSALGGGLSGAAAMVLQVLTLMPLRTVMNYQYRYGTTTSQAIRTLYHEGGYRRYYQGLLAALIQGPVSRFGDTAANAGILAFLASNTYMKDLPVPVKTIFASLAAAAFRMILTPIDTVKTTMQTQGAQGMAILKTRIKLYGIGTMWYGALATAAATFVGHYPWFVTYNTLQDSIPVPDSTIEKLLRQAFIGFVASVISDTVSNSLRVLKTYRQVNETKIGYLDAAKAVVRNDGLKGLFGRGLKTRIIANGLQGLMFSVLWKLFMDLWDKKTN</sequence>
<dbReference type="PANTHER" id="PTHR47567">
    <property type="entry name" value="MITOCHONDRIAL SUBSTRATE/SOLUTE CARRIER"/>
    <property type="match status" value="1"/>
</dbReference>
<dbReference type="AlphaFoldDB" id="A0A4S8M8Y4"/>
<evidence type="ECO:0000256" key="2">
    <source>
        <dbReference type="ARBA" id="ARBA00022692"/>
    </source>
</evidence>
<comment type="similarity">
    <text evidence="6">Belongs to the mitochondrial carrier (TC 2.A.29) family.</text>
</comment>
<gene>
    <name evidence="9" type="ORF">K435DRAFT_777445</name>
</gene>
<evidence type="ECO:0000256" key="5">
    <source>
        <dbReference type="PROSITE-ProRule" id="PRU00282"/>
    </source>
</evidence>
<dbReference type="SUPFAM" id="SSF103506">
    <property type="entry name" value="Mitochondrial carrier"/>
    <property type="match status" value="1"/>
</dbReference>
<dbReference type="OrthoDB" id="409948at2759"/>
<dbReference type="EMBL" id="ML179134">
    <property type="protein sequence ID" value="THU98571.1"/>
    <property type="molecule type" value="Genomic_DNA"/>
</dbReference>
<dbReference type="InterPro" id="IPR018108">
    <property type="entry name" value="MCP_transmembrane"/>
</dbReference>